<dbReference type="Proteomes" id="UP000765509">
    <property type="component" value="Unassembled WGS sequence"/>
</dbReference>
<name>A0A9Q3F4H0_9BASI</name>
<dbReference type="EMBL" id="AVOT02036109">
    <property type="protein sequence ID" value="MBW0530555.1"/>
    <property type="molecule type" value="Genomic_DNA"/>
</dbReference>
<dbReference type="AlphaFoldDB" id="A0A9Q3F4H0"/>
<organism evidence="1 2">
    <name type="scientific">Austropuccinia psidii MF-1</name>
    <dbReference type="NCBI Taxonomy" id="1389203"/>
    <lineage>
        <taxon>Eukaryota</taxon>
        <taxon>Fungi</taxon>
        <taxon>Dikarya</taxon>
        <taxon>Basidiomycota</taxon>
        <taxon>Pucciniomycotina</taxon>
        <taxon>Pucciniomycetes</taxon>
        <taxon>Pucciniales</taxon>
        <taxon>Sphaerophragmiaceae</taxon>
        <taxon>Austropuccinia</taxon>
    </lineage>
</organism>
<accession>A0A9Q3F4H0</accession>
<gene>
    <name evidence="1" type="ORF">O181_070270</name>
</gene>
<keyword evidence="2" id="KW-1185">Reference proteome</keyword>
<comment type="caution">
    <text evidence="1">The sequence shown here is derived from an EMBL/GenBank/DDBJ whole genome shotgun (WGS) entry which is preliminary data.</text>
</comment>
<evidence type="ECO:0000313" key="1">
    <source>
        <dbReference type="EMBL" id="MBW0530555.1"/>
    </source>
</evidence>
<reference evidence="1" key="1">
    <citation type="submission" date="2021-03" db="EMBL/GenBank/DDBJ databases">
        <title>Draft genome sequence of rust myrtle Austropuccinia psidii MF-1, a brazilian biotype.</title>
        <authorList>
            <person name="Quecine M.C."/>
            <person name="Pachon D.M.R."/>
            <person name="Bonatelli M.L."/>
            <person name="Correr F.H."/>
            <person name="Franceschini L.M."/>
            <person name="Leite T.F."/>
            <person name="Margarido G.R.A."/>
            <person name="Almeida C.A."/>
            <person name="Ferrarezi J.A."/>
            <person name="Labate C.A."/>
        </authorList>
    </citation>
    <scope>NUCLEOTIDE SEQUENCE</scope>
    <source>
        <strain evidence="1">MF-1</strain>
    </source>
</reference>
<evidence type="ECO:0000313" key="2">
    <source>
        <dbReference type="Proteomes" id="UP000765509"/>
    </source>
</evidence>
<proteinExistence type="predicted"/>
<sequence>MVSSSSKFDLEDLKSALANVDQTDTRVCKCLETERLGQSIAPHLTKDGMNFRHWSRSLYDSLLSYVEDVTSARKIYRLLESRFTHTSWPHIMNLFTTIINSTDDLETPDNGYAKIQANLKKLKTAFGGQWSNDSLMAMFFHHYNKKYFHQIANAVDARISIDPNFKANIQHSFRKLVFVPPAGDGKFKWYPHPSTCSEAWARQWLSPEHPCVHWAQDCPRKRVGKPAAEDPRIKQPDFRLRKLQHVSHQVLAGMEMNNQCGGNVEAIAKSPANEELVLLDSGERHHVTRKSIHFSYLSTSEFFPIG</sequence>
<dbReference type="OrthoDB" id="2507554at2759"/>
<protein>
    <submittedName>
        <fullName evidence="1">Uncharacterized protein</fullName>
    </submittedName>
</protein>